<dbReference type="InterPro" id="IPR045057">
    <property type="entry name" value="Gcn5-rel_NAT"/>
</dbReference>
<keyword evidence="3" id="KW-1185">Reference proteome</keyword>
<accession>A0A316CA33</accession>
<dbReference type="Gene3D" id="3.40.630.30">
    <property type="match status" value="1"/>
</dbReference>
<protein>
    <recommendedName>
        <fullName evidence="1">N-acetyltransferase domain-containing protein</fullName>
    </recommendedName>
</protein>
<dbReference type="Pfam" id="PF14542">
    <property type="entry name" value="Acetyltransf_CG"/>
    <property type="match status" value="1"/>
</dbReference>
<dbReference type="RefSeq" id="WP_019172316.1">
    <property type="nucleotide sequence ID" value="NZ_QGGG01000004.1"/>
</dbReference>
<dbReference type="STRING" id="1192868.GCA_000304395_02749"/>
<name>A0A316CA33_PSESE</name>
<dbReference type="EMBL" id="QGGG01000004">
    <property type="protein sequence ID" value="PWJ84907.1"/>
    <property type="molecule type" value="Genomic_DNA"/>
</dbReference>
<evidence type="ECO:0000259" key="1">
    <source>
        <dbReference type="PROSITE" id="PS51729"/>
    </source>
</evidence>
<gene>
    <name evidence="2" type="ORF">C7441_104175</name>
</gene>
<proteinExistence type="predicted"/>
<comment type="caution">
    <text evidence="2">The sequence shown here is derived from an EMBL/GenBank/DDBJ whole genome shotgun (WGS) entry which is preliminary data.</text>
</comment>
<dbReference type="PANTHER" id="PTHR31435:SF10">
    <property type="entry name" value="BSR4717 PROTEIN"/>
    <property type="match status" value="1"/>
</dbReference>
<dbReference type="PANTHER" id="PTHR31435">
    <property type="entry name" value="PROTEIN NATD1"/>
    <property type="match status" value="1"/>
</dbReference>
<dbReference type="SUPFAM" id="SSF55729">
    <property type="entry name" value="Acyl-CoA N-acyltransferases (Nat)"/>
    <property type="match status" value="1"/>
</dbReference>
<evidence type="ECO:0000313" key="3">
    <source>
        <dbReference type="Proteomes" id="UP000245396"/>
    </source>
</evidence>
<dbReference type="AlphaFoldDB" id="A0A316CA33"/>
<feature type="domain" description="N-acetyltransferase" evidence="1">
    <location>
        <begin position="11"/>
        <end position="98"/>
    </location>
</feature>
<dbReference type="Proteomes" id="UP000245396">
    <property type="component" value="Unassembled WGS sequence"/>
</dbReference>
<dbReference type="InterPro" id="IPR016181">
    <property type="entry name" value="Acyl_CoA_acyltransferase"/>
</dbReference>
<organism evidence="2 3">
    <name type="scientific">Pseudaminobacter salicylatoxidans</name>
    <dbReference type="NCBI Taxonomy" id="93369"/>
    <lineage>
        <taxon>Bacteria</taxon>
        <taxon>Pseudomonadati</taxon>
        <taxon>Pseudomonadota</taxon>
        <taxon>Alphaproteobacteria</taxon>
        <taxon>Hyphomicrobiales</taxon>
        <taxon>Phyllobacteriaceae</taxon>
        <taxon>Pseudaminobacter</taxon>
    </lineage>
</organism>
<reference evidence="2 3" key="1">
    <citation type="submission" date="2018-05" db="EMBL/GenBank/DDBJ databases">
        <title>Genomic Encyclopedia of Type Strains, Phase IV (KMG-IV): sequencing the most valuable type-strain genomes for metagenomic binning, comparative biology and taxonomic classification.</title>
        <authorList>
            <person name="Goeker M."/>
        </authorList>
    </citation>
    <scope>NUCLEOTIDE SEQUENCE [LARGE SCALE GENOMIC DNA]</scope>
    <source>
        <strain evidence="2 3">DSM 6986</strain>
    </source>
</reference>
<dbReference type="CDD" id="cd04301">
    <property type="entry name" value="NAT_SF"/>
    <property type="match status" value="1"/>
</dbReference>
<dbReference type="InterPro" id="IPR031165">
    <property type="entry name" value="GNAT_YJDJ"/>
</dbReference>
<dbReference type="PROSITE" id="PS51729">
    <property type="entry name" value="GNAT_YJDJ"/>
    <property type="match status" value="1"/>
</dbReference>
<evidence type="ECO:0000313" key="2">
    <source>
        <dbReference type="EMBL" id="PWJ84907.1"/>
    </source>
</evidence>
<sequence>MTEATTEIELEGNDAGGRYVLRGPGGAEAEITFRRPDRHQLIIDHTTVPDVFRGQGVGTKLVARVVEDARAAGVKIVPLCPFAAAQFARHPEWADVLKQ</sequence>